<dbReference type="Proteomes" id="UP000776252">
    <property type="component" value="Unassembled WGS sequence"/>
</dbReference>
<comment type="caution">
    <text evidence="1">The sequence shown here is derived from an EMBL/GenBank/DDBJ whole genome shotgun (WGS) entry which is preliminary data.</text>
</comment>
<sequence length="143" mass="16174">MKVTDIKGKYTLEVSPNGTIVQEMQKGFWTTDDFKRFQADYVSKIAPLVKDKKWAKCCDVREYKTSAITSELQAHTTWAATIGLTTGAIIATSAIVKMNLNRGSVNTVTPTMFDNEAAAISWLESQGYKKYFFVIYRGYHSFF</sequence>
<protein>
    <recommendedName>
        <fullName evidence="3">SpoIIAA-like</fullName>
    </recommendedName>
</protein>
<reference evidence="1 2" key="1">
    <citation type="submission" date="2021-06" db="EMBL/GenBank/DDBJ databases">
        <title>Clostridia strains as spoilage organisms.</title>
        <authorList>
            <person name="Wambui J."/>
            <person name="Stephan R."/>
            <person name="Stevens M.J.A."/>
        </authorList>
    </citation>
    <scope>NUCLEOTIDE SEQUENCE [LARGE SCALE GENOMIC DNA]</scope>
    <source>
        <strain evidence="1 2">DSM 14204</strain>
    </source>
</reference>
<evidence type="ECO:0000313" key="2">
    <source>
        <dbReference type="Proteomes" id="UP000776252"/>
    </source>
</evidence>
<proteinExistence type="predicted"/>
<organism evidence="1 2">
    <name type="scientific">Clostridium frigoris</name>
    <dbReference type="NCBI Taxonomy" id="205327"/>
    <lineage>
        <taxon>Bacteria</taxon>
        <taxon>Bacillati</taxon>
        <taxon>Bacillota</taxon>
        <taxon>Clostridia</taxon>
        <taxon>Eubacteriales</taxon>
        <taxon>Clostridiaceae</taxon>
        <taxon>Clostridium</taxon>
    </lineage>
</organism>
<accession>A0ABS6BVF6</accession>
<keyword evidence="2" id="KW-1185">Reference proteome</keyword>
<evidence type="ECO:0000313" key="1">
    <source>
        <dbReference type="EMBL" id="MBU3159822.1"/>
    </source>
</evidence>
<dbReference type="EMBL" id="JAHLDV010000014">
    <property type="protein sequence ID" value="MBU3159822.1"/>
    <property type="molecule type" value="Genomic_DNA"/>
</dbReference>
<evidence type="ECO:0008006" key="3">
    <source>
        <dbReference type="Google" id="ProtNLM"/>
    </source>
</evidence>
<name>A0ABS6BVF6_9CLOT</name>
<gene>
    <name evidence="1" type="ORF">KPL37_08665</name>
</gene>
<dbReference type="RefSeq" id="WP_216148031.1">
    <property type="nucleotide sequence ID" value="NZ_JAHLDV010000014.1"/>
</dbReference>